<keyword evidence="1" id="KW-0812">Transmembrane</keyword>
<name>A0A3E1F126_9FLAO</name>
<evidence type="ECO:0000313" key="3">
    <source>
        <dbReference type="Proteomes" id="UP000257127"/>
    </source>
</evidence>
<keyword evidence="3" id="KW-1185">Reference proteome</keyword>
<dbReference type="Proteomes" id="UP000257127">
    <property type="component" value="Unassembled WGS sequence"/>
</dbReference>
<sequence length="160" mass="18696">MSVEKKIAKAFNLEGDSWMKHTNPWSIWTRFATLPFIVLAVWSRVWIGWYCLIPIAILIIWLFINPTLFPKPKDLNNWGSKSVLGEKFWSERKQNPVPSHHHTPVKILTLLQTLGGIALIVGLWKLDLVFTISGTITVYLSKMWFLDRMVWLFEEMKEAK</sequence>
<dbReference type="RefSeq" id="WP_116879367.1">
    <property type="nucleotide sequence ID" value="NZ_QURB01000001.1"/>
</dbReference>
<protein>
    <submittedName>
        <fullName evidence="2">Uncharacterized protein</fullName>
    </submittedName>
</protein>
<dbReference type="AlphaFoldDB" id="A0A3E1F126"/>
<feature type="transmembrane region" description="Helical" evidence="1">
    <location>
        <begin position="117"/>
        <end position="140"/>
    </location>
</feature>
<evidence type="ECO:0000313" key="2">
    <source>
        <dbReference type="EMBL" id="RFC55531.1"/>
    </source>
</evidence>
<dbReference type="Pfam" id="PF20358">
    <property type="entry name" value="DUF6653"/>
    <property type="match status" value="1"/>
</dbReference>
<dbReference type="InterPro" id="IPR046595">
    <property type="entry name" value="DUF6653"/>
</dbReference>
<evidence type="ECO:0000256" key="1">
    <source>
        <dbReference type="SAM" id="Phobius"/>
    </source>
</evidence>
<comment type="caution">
    <text evidence="2">The sequence shown here is derived from an EMBL/GenBank/DDBJ whole genome shotgun (WGS) entry which is preliminary data.</text>
</comment>
<proteinExistence type="predicted"/>
<keyword evidence="1" id="KW-1133">Transmembrane helix</keyword>
<dbReference type="EMBL" id="QURB01000001">
    <property type="protein sequence ID" value="RFC55531.1"/>
    <property type="molecule type" value="Genomic_DNA"/>
</dbReference>
<organism evidence="2 3">
    <name type="scientific">Brumimicrobium aurantiacum</name>
    <dbReference type="NCBI Taxonomy" id="1737063"/>
    <lineage>
        <taxon>Bacteria</taxon>
        <taxon>Pseudomonadati</taxon>
        <taxon>Bacteroidota</taxon>
        <taxon>Flavobacteriia</taxon>
        <taxon>Flavobacteriales</taxon>
        <taxon>Crocinitomicaceae</taxon>
        <taxon>Brumimicrobium</taxon>
    </lineage>
</organism>
<dbReference type="OrthoDB" id="1442233at2"/>
<reference evidence="2 3" key="1">
    <citation type="submission" date="2018-08" db="EMBL/GenBank/DDBJ databases">
        <title>The draft genome squence of Brumimicrobium sp. N62.</title>
        <authorList>
            <person name="Du Z.-J."/>
            <person name="Luo H.-R."/>
        </authorList>
    </citation>
    <scope>NUCLEOTIDE SEQUENCE [LARGE SCALE GENOMIC DNA]</scope>
    <source>
        <strain evidence="2 3">N62</strain>
    </source>
</reference>
<accession>A0A3E1F126</accession>
<gene>
    <name evidence="2" type="ORF">DXU93_00945</name>
</gene>
<feature type="transmembrane region" description="Helical" evidence="1">
    <location>
        <begin position="49"/>
        <end position="69"/>
    </location>
</feature>
<keyword evidence="1" id="KW-0472">Membrane</keyword>